<gene>
    <name evidence="1" type="ORF">A2848_01400</name>
</gene>
<name>A0A1F6LS10_9BACT</name>
<evidence type="ECO:0008006" key="3">
    <source>
        <dbReference type="Google" id="ProtNLM"/>
    </source>
</evidence>
<evidence type="ECO:0000313" key="2">
    <source>
        <dbReference type="Proteomes" id="UP000176329"/>
    </source>
</evidence>
<dbReference type="AlphaFoldDB" id="A0A1F6LS10"/>
<dbReference type="Proteomes" id="UP000176329">
    <property type="component" value="Unassembled WGS sequence"/>
</dbReference>
<dbReference type="EMBL" id="MFPV01000020">
    <property type="protein sequence ID" value="OGH62114.1"/>
    <property type="molecule type" value="Genomic_DNA"/>
</dbReference>
<protein>
    <recommendedName>
        <fullName evidence="3">BioF2-like acetyltransferase domain-containing protein</fullName>
    </recommendedName>
</protein>
<sequence length="288" mass="33028">MDVTRLTRVRDVCPFAPTAHHWIFATRWMARVTAGVAPIEYFETGYTVTVLKNRLICWRRTFTTGSGAPSVATSDSLFTIHEWCPSVWPQPRDRRGWRRFGMQHCEAIVFLSEIDRENFARSWSAQARRHLVVFKKNSTIALRLGTLADLENNIGEAQVPARLHPVFLNCVRQHLVVQPETIEILVAVRAATNEVLGCFVAGNCAEARQSYYLTGFFRRGTEKMQVMTGLVAWWFERTIARNFLTLNFGHSTNGSLLSRTESGVGYSIFKTHFGVRRVWWPGSFWRIL</sequence>
<evidence type="ECO:0000313" key="1">
    <source>
        <dbReference type="EMBL" id="OGH62114.1"/>
    </source>
</evidence>
<accession>A0A1F6LS10</accession>
<reference evidence="1 2" key="1">
    <citation type="journal article" date="2016" name="Nat. Commun.">
        <title>Thousands of microbial genomes shed light on interconnected biogeochemical processes in an aquifer system.</title>
        <authorList>
            <person name="Anantharaman K."/>
            <person name="Brown C.T."/>
            <person name="Hug L.A."/>
            <person name="Sharon I."/>
            <person name="Castelle C.J."/>
            <person name="Probst A.J."/>
            <person name="Thomas B.C."/>
            <person name="Singh A."/>
            <person name="Wilkins M.J."/>
            <person name="Karaoz U."/>
            <person name="Brodie E.L."/>
            <person name="Williams K.H."/>
            <person name="Hubbard S.S."/>
            <person name="Banfield J.F."/>
        </authorList>
    </citation>
    <scope>NUCLEOTIDE SEQUENCE [LARGE SCALE GENOMIC DNA]</scope>
</reference>
<comment type="caution">
    <text evidence="1">The sequence shown here is derived from an EMBL/GenBank/DDBJ whole genome shotgun (WGS) entry which is preliminary data.</text>
</comment>
<organism evidence="1 2">
    <name type="scientific">Candidatus Magasanikbacteria bacterium RIFCSPHIGHO2_01_FULL_50_8</name>
    <dbReference type="NCBI Taxonomy" id="1798674"/>
    <lineage>
        <taxon>Bacteria</taxon>
        <taxon>Candidatus Magasanikiibacteriota</taxon>
    </lineage>
</organism>
<proteinExistence type="predicted"/>